<feature type="chain" id="PRO_5023117529" evidence="2">
    <location>
        <begin position="20"/>
        <end position="459"/>
    </location>
</feature>
<keyword evidence="6" id="KW-1185">Reference proteome</keyword>
<name>A0A5C6YWU3_9FLAO</name>
<dbReference type="InterPro" id="IPR026444">
    <property type="entry name" value="Secre_tail"/>
</dbReference>
<evidence type="ECO:0000259" key="4">
    <source>
        <dbReference type="Pfam" id="PF18962"/>
    </source>
</evidence>
<evidence type="ECO:0000313" key="5">
    <source>
        <dbReference type="EMBL" id="TXD71505.1"/>
    </source>
</evidence>
<feature type="domain" description="Glucose/Sorbosone dehydrogenase" evidence="3">
    <location>
        <begin position="32"/>
        <end position="318"/>
    </location>
</feature>
<dbReference type="Gene3D" id="2.120.10.30">
    <property type="entry name" value="TolB, C-terminal domain"/>
    <property type="match status" value="1"/>
</dbReference>
<dbReference type="AlphaFoldDB" id="A0A5C6YWU3"/>
<dbReference type="InterPro" id="IPR011041">
    <property type="entry name" value="Quinoprot_gluc/sorb_DH_b-prop"/>
</dbReference>
<comment type="caution">
    <text evidence="5">The sequence shown here is derived from an EMBL/GenBank/DDBJ whole genome shotgun (WGS) entry which is preliminary data.</text>
</comment>
<gene>
    <name evidence="5" type="ORF">ESU54_16450</name>
</gene>
<dbReference type="InterPro" id="IPR011042">
    <property type="entry name" value="6-blade_b-propeller_TolB-like"/>
</dbReference>
<evidence type="ECO:0000313" key="6">
    <source>
        <dbReference type="Proteomes" id="UP000321497"/>
    </source>
</evidence>
<evidence type="ECO:0000256" key="1">
    <source>
        <dbReference type="ARBA" id="ARBA00022729"/>
    </source>
</evidence>
<keyword evidence="1 2" id="KW-0732">Signal</keyword>
<dbReference type="RefSeq" id="WP_111845644.1">
    <property type="nucleotide sequence ID" value="NZ_UEGI01000022.1"/>
</dbReference>
<dbReference type="Pfam" id="PF07995">
    <property type="entry name" value="GSDH"/>
    <property type="match status" value="1"/>
</dbReference>
<protein>
    <submittedName>
        <fullName evidence="5">T9SS type A sorting domain-containing protein</fullName>
    </submittedName>
</protein>
<dbReference type="NCBIfam" id="TIGR04183">
    <property type="entry name" value="Por_Secre_tail"/>
    <property type="match status" value="1"/>
</dbReference>
<dbReference type="PANTHER" id="PTHR19328:SF75">
    <property type="entry name" value="ALDOSE SUGAR DEHYDROGENASE YLII"/>
    <property type="match status" value="1"/>
</dbReference>
<accession>A0A5C6YWU3</accession>
<dbReference type="Proteomes" id="UP000321497">
    <property type="component" value="Unassembled WGS sequence"/>
</dbReference>
<sequence length="459" mass="50187">MKKLLPLLLFLFLSGLVFAQQVDIELYKSGFSDPLNLQHANDDRLFVVEQGGKIKIIQGDGTVNTTPFLDISGQISSGGERGLLGLAFHPDYTNNGYFYVNYSKPNGDTQISRFSVDSGNPDIADQNSELPIIDYSQPFSNHNGGCLAFGPDDYLYIASGDGGSSGDPGNRAQNINLLLGKLLRIDVDNPSGGNNYGIPAGNPFVGNPNAREEIWAYGLRNPWRFSFDLTENNLWIGDVGQSNLEEINRVSVAEAGLNYGWRCYEGTQPFNTQNCPPQSEITFPIAEYTHASGNCSITGGYVYRGSVYSDIAGLYFFADYCSGMIGTVDGSGNLIDHGNFSGNWVSFGEDVNKELYIVDKGGSIYKITGDPIIGTEDFSLEDTLSMLPNPASENVTFSLKNDILQAIQVFDVRGSLVSSEENIFSNEKTISISNLNPRIYFAKITSVKEQTIVKKLIVQ</sequence>
<feature type="signal peptide" evidence="2">
    <location>
        <begin position="1"/>
        <end position="19"/>
    </location>
</feature>
<proteinExistence type="predicted"/>
<dbReference type="SUPFAM" id="SSF50952">
    <property type="entry name" value="Soluble quinoprotein glucose dehydrogenase"/>
    <property type="match status" value="1"/>
</dbReference>
<dbReference type="Pfam" id="PF18962">
    <property type="entry name" value="Por_Secre_tail"/>
    <property type="match status" value="1"/>
</dbReference>
<organism evidence="5 6">
    <name type="scientific">Aequorivita antarctica</name>
    <dbReference type="NCBI Taxonomy" id="153266"/>
    <lineage>
        <taxon>Bacteria</taxon>
        <taxon>Pseudomonadati</taxon>
        <taxon>Bacteroidota</taxon>
        <taxon>Flavobacteriia</taxon>
        <taxon>Flavobacteriales</taxon>
        <taxon>Flavobacteriaceae</taxon>
        <taxon>Aequorivita</taxon>
    </lineage>
</organism>
<reference evidence="5 6" key="1">
    <citation type="submission" date="2019-08" db="EMBL/GenBank/DDBJ databases">
        <title>Genome of Aequorivita antarctica SW49 (type strain).</title>
        <authorList>
            <person name="Bowman J.P."/>
        </authorList>
    </citation>
    <scope>NUCLEOTIDE SEQUENCE [LARGE SCALE GENOMIC DNA]</scope>
    <source>
        <strain evidence="5 6">SW49</strain>
    </source>
</reference>
<dbReference type="PANTHER" id="PTHR19328">
    <property type="entry name" value="HEDGEHOG-INTERACTING PROTEIN"/>
    <property type="match status" value="1"/>
</dbReference>
<feature type="domain" description="Secretion system C-terminal sorting" evidence="4">
    <location>
        <begin position="388"/>
        <end position="458"/>
    </location>
</feature>
<dbReference type="OrthoDB" id="9770043at2"/>
<evidence type="ECO:0000256" key="2">
    <source>
        <dbReference type="SAM" id="SignalP"/>
    </source>
</evidence>
<dbReference type="InterPro" id="IPR012938">
    <property type="entry name" value="Glc/Sorbosone_DH"/>
</dbReference>
<dbReference type="EMBL" id="VORT01000017">
    <property type="protein sequence ID" value="TXD71505.1"/>
    <property type="molecule type" value="Genomic_DNA"/>
</dbReference>
<evidence type="ECO:0000259" key="3">
    <source>
        <dbReference type="Pfam" id="PF07995"/>
    </source>
</evidence>